<sequence length="132" mass="14782">MSITNVNSNASRISSTAVAATKPANIQDVIITNESNSRVVQDADNKQYPGTTADKNQFSKSELENVTEKLNNFMQSINTDIRFELHTETNTLMIQVEDSKTHEVLKEVPAHELLDMVTRIRECIGVFLDKKA</sequence>
<dbReference type="EMBL" id="FWXI01000025">
    <property type="protein sequence ID" value="SMD09797.1"/>
    <property type="molecule type" value="Genomic_DNA"/>
</dbReference>
<gene>
    <name evidence="1" type="ORF">SAMN04488500_12516</name>
</gene>
<keyword evidence="2" id="KW-1185">Reference proteome</keyword>
<dbReference type="Proteomes" id="UP000192738">
    <property type="component" value="Unassembled WGS sequence"/>
</dbReference>
<dbReference type="SUPFAM" id="SSF160214">
    <property type="entry name" value="FlaG-like"/>
    <property type="match status" value="1"/>
</dbReference>
<dbReference type="InterPro" id="IPR005186">
    <property type="entry name" value="FlaG"/>
</dbReference>
<dbReference type="PANTHER" id="PTHR37166">
    <property type="entry name" value="PROTEIN FLAG"/>
    <property type="match status" value="1"/>
</dbReference>
<dbReference type="Pfam" id="PF03646">
    <property type="entry name" value="FlaG"/>
    <property type="match status" value="1"/>
</dbReference>
<dbReference type="AlphaFoldDB" id="A0A1W2EJB0"/>
<dbReference type="PANTHER" id="PTHR37166:SF1">
    <property type="entry name" value="PROTEIN FLAG"/>
    <property type="match status" value="1"/>
</dbReference>
<evidence type="ECO:0000313" key="2">
    <source>
        <dbReference type="Proteomes" id="UP000192738"/>
    </source>
</evidence>
<accession>A0A1W2EJB0</accession>
<name>A0A1W2EJB0_9FIRM</name>
<keyword evidence="1" id="KW-0969">Cilium</keyword>
<organism evidence="1 2">
    <name type="scientific">Sporomusa malonica</name>
    <dbReference type="NCBI Taxonomy" id="112901"/>
    <lineage>
        <taxon>Bacteria</taxon>
        <taxon>Bacillati</taxon>
        <taxon>Bacillota</taxon>
        <taxon>Negativicutes</taxon>
        <taxon>Selenomonadales</taxon>
        <taxon>Sporomusaceae</taxon>
        <taxon>Sporomusa</taxon>
    </lineage>
</organism>
<keyword evidence="1" id="KW-0282">Flagellum</keyword>
<dbReference type="Gene3D" id="3.30.160.170">
    <property type="entry name" value="FlaG-like"/>
    <property type="match status" value="1"/>
</dbReference>
<proteinExistence type="predicted"/>
<protein>
    <submittedName>
        <fullName evidence="1">Flagellar protein FlaG</fullName>
    </submittedName>
</protein>
<dbReference type="RefSeq" id="WP_176215635.1">
    <property type="nucleotide sequence ID" value="NZ_CP155572.1"/>
</dbReference>
<dbReference type="STRING" id="112901.SAMN04488500_12516"/>
<evidence type="ECO:0000313" key="1">
    <source>
        <dbReference type="EMBL" id="SMD09797.1"/>
    </source>
</evidence>
<dbReference type="InterPro" id="IPR035924">
    <property type="entry name" value="FlaG-like_sf"/>
</dbReference>
<keyword evidence="1" id="KW-0966">Cell projection</keyword>
<reference evidence="1 2" key="1">
    <citation type="submission" date="2017-04" db="EMBL/GenBank/DDBJ databases">
        <authorList>
            <person name="Afonso C.L."/>
            <person name="Miller P.J."/>
            <person name="Scott M.A."/>
            <person name="Spackman E."/>
            <person name="Goraichik I."/>
            <person name="Dimitrov K.M."/>
            <person name="Suarez D.L."/>
            <person name="Swayne D.E."/>
        </authorList>
    </citation>
    <scope>NUCLEOTIDE SEQUENCE [LARGE SCALE GENOMIC DNA]</scope>
    <source>
        <strain evidence="1 2">DSM 5090</strain>
    </source>
</reference>